<sequence length="93" mass="10446">MLCGGTSEAKEADQEIQQLCDSVKPHAEQQTGKTYDVFAARSYKRQVVAGTNYFIKVVIVFIRQITPEVSKHDDFLIVCTHDSIRSFLVVAPK</sequence>
<evidence type="ECO:0000256" key="4">
    <source>
        <dbReference type="ARBA" id="ARBA00022690"/>
    </source>
</evidence>
<evidence type="ECO:0000256" key="1">
    <source>
        <dbReference type="ARBA" id="ARBA00004496"/>
    </source>
</evidence>
<proteinExistence type="inferred from homology"/>
<evidence type="ECO:0000259" key="6">
    <source>
        <dbReference type="SMART" id="SM00043"/>
    </source>
</evidence>
<accession>A0A3Q1G305</accession>
<dbReference type="Proteomes" id="UP000257200">
    <property type="component" value="Unplaced"/>
</dbReference>
<dbReference type="InParanoid" id="A0A3Q1G305"/>
<dbReference type="Gene3D" id="3.10.450.10">
    <property type="match status" value="1"/>
</dbReference>
<dbReference type="CDD" id="cd00042">
    <property type="entry name" value="CY"/>
    <property type="match status" value="1"/>
</dbReference>
<evidence type="ECO:0000256" key="3">
    <source>
        <dbReference type="ARBA" id="ARBA00022490"/>
    </source>
</evidence>
<comment type="similarity">
    <text evidence="2">Belongs to the cystatin family.</text>
</comment>
<feature type="domain" description="Cystatin" evidence="6">
    <location>
        <begin position="1"/>
        <end position="93"/>
    </location>
</feature>
<dbReference type="PANTHER" id="PTHR11414:SF21">
    <property type="entry name" value="CYSTATIN 14A, TANDEM DUPLICATE 1-RELATED"/>
    <property type="match status" value="1"/>
</dbReference>
<evidence type="ECO:0000313" key="8">
    <source>
        <dbReference type="Proteomes" id="UP000257200"/>
    </source>
</evidence>
<reference evidence="7" key="2">
    <citation type="submission" date="2025-09" db="UniProtKB">
        <authorList>
            <consortium name="Ensembl"/>
        </authorList>
    </citation>
    <scope>IDENTIFICATION</scope>
</reference>
<evidence type="ECO:0000256" key="2">
    <source>
        <dbReference type="ARBA" id="ARBA00009403"/>
    </source>
</evidence>
<dbReference type="InterPro" id="IPR000010">
    <property type="entry name" value="Cystatin_dom"/>
</dbReference>
<dbReference type="GO" id="GO:0005829">
    <property type="term" value="C:cytosol"/>
    <property type="evidence" value="ECO:0007669"/>
    <property type="project" value="TreeGrafter"/>
</dbReference>
<dbReference type="Pfam" id="PF00031">
    <property type="entry name" value="Cystatin"/>
    <property type="match status" value="1"/>
</dbReference>
<evidence type="ECO:0000313" key="7">
    <source>
        <dbReference type="Ensembl" id="ENSAPOP00000012715.1"/>
    </source>
</evidence>
<reference evidence="7" key="1">
    <citation type="submission" date="2025-08" db="UniProtKB">
        <authorList>
            <consortium name="Ensembl"/>
        </authorList>
    </citation>
    <scope>IDENTIFICATION</scope>
</reference>
<dbReference type="PANTHER" id="PTHR11414">
    <property type="entry name" value="CYSTATIN FAMILY MEMBER"/>
    <property type="match status" value="1"/>
</dbReference>
<dbReference type="AlphaFoldDB" id="A0A3Q1G305"/>
<dbReference type="SMART" id="SM00043">
    <property type="entry name" value="CY"/>
    <property type="match status" value="1"/>
</dbReference>
<comment type="subcellular location">
    <subcellularLocation>
        <location evidence="1">Cytoplasm</location>
    </subcellularLocation>
</comment>
<organism evidence="7 8">
    <name type="scientific">Acanthochromis polyacanthus</name>
    <name type="common">spiny chromis</name>
    <dbReference type="NCBI Taxonomy" id="80966"/>
    <lineage>
        <taxon>Eukaryota</taxon>
        <taxon>Metazoa</taxon>
        <taxon>Chordata</taxon>
        <taxon>Craniata</taxon>
        <taxon>Vertebrata</taxon>
        <taxon>Euteleostomi</taxon>
        <taxon>Actinopterygii</taxon>
        <taxon>Neopterygii</taxon>
        <taxon>Teleostei</taxon>
        <taxon>Neoteleostei</taxon>
        <taxon>Acanthomorphata</taxon>
        <taxon>Ovalentaria</taxon>
        <taxon>Pomacentridae</taxon>
        <taxon>Acanthochromis</taxon>
    </lineage>
</organism>
<dbReference type="SUPFAM" id="SSF54403">
    <property type="entry name" value="Cystatin/monellin"/>
    <property type="match status" value="1"/>
</dbReference>
<keyword evidence="3" id="KW-0963">Cytoplasm</keyword>
<keyword evidence="8" id="KW-1185">Reference proteome</keyword>
<dbReference type="STRING" id="80966.ENSAPOP00000012715"/>
<dbReference type="GeneTree" id="ENSGT00940000177936"/>
<dbReference type="Ensembl" id="ENSAPOT00000032119.1">
    <property type="protein sequence ID" value="ENSAPOP00000012715.1"/>
    <property type="gene ID" value="ENSAPOG00000015407.1"/>
</dbReference>
<keyword evidence="4" id="KW-0646">Protease inhibitor</keyword>
<dbReference type="GO" id="GO:0004869">
    <property type="term" value="F:cysteine-type endopeptidase inhibitor activity"/>
    <property type="evidence" value="ECO:0007669"/>
    <property type="project" value="UniProtKB-KW"/>
</dbReference>
<dbReference type="InterPro" id="IPR046350">
    <property type="entry name" value="Cystatin_sf"/>
</dbReference>
<evidence type="ECO:0000256" key="5">
    <source>
        <dbReference type="ARBA" id="ARBA00022704"/>
    </source>
</evidence>
<keyword evidence="5" id="KW-0789">Thiol protease inhibitor</keyword>
<protein>
    <submittedName>
        <fullName evidence="7">Cystatin-B-like</fullName>
    </submittedName>
</protein>
<dbReference type="InterPro" id="IPR001713">
    <property type="entry name" value="Prot_inh_stefin"/>
</dbReference>
<name>A0A3Q1G305_9TELE</name>
<dbReference type="PRINTS" id="PR00295">
    <property type="entry name" value="STEFINA"/>
</dbReference>